<sequence>MFRSAAFDHSASNIPGKDGSKKQNNAKQNLIYLIFPSLWFKAGTCPTNAINLGRYAKNWVVTNWAATRSLRVPLETAQKNARVYRTEGDGFVARDGRRSKKYILLVPF</sequence>
<organism evidence="2 3">
    <name type="scientific">Nephila pilipes</name>
    <name type="common">Giant wood spider</name>
    <name type="synonym">Nephila maculata</name>
    <dbReference type="NCBI Taxonomy" id="299642"/>
    <lineage>
        <taxon>Eukaryota</taxon>
        <taxon>Metazoa</taxon>
        <taxon>Ecdysozoa</taxon>
        <taxon>Arthropoda</taxon>
        <taxon>Chelicerata</taxon>
        <taxon>Arachnida</taxon>
        <taxon>Araneae</taxon>
        <taxon>Araneomorphae</taxon>
        <taxon>Entelegynae</taxon>
        <taxon>Araneoidea</taxon>
        <taxon>Nephilidae</taxon>
        <taxon>Nephila</taxon>
    </lineage>
</organism>
<gene>
    <name evidence="2" type="ORF">NPIL_620651</name>
</gene>
<comment type="caution">
    <text evidence="2">The sequence shown here is derived from an EMBL/GenBank/DDBJ whole genome shotgun (WGS) entry which is preliminary data.</text>
</comment>
<evidence type="ECO:0000313" key="2">
    <source>
        <dbReference type="EMBL" id="GFT19947.1"/>
    </source>
</evidence>
<feature type="region of interest" description="Disordered" evidence="1">
    <location>
        <begin position="1"/>
        <end position="23"/>
    </location>
</feature>
<dbReference type="EMBL" id="BMAW01059190">
    <property type="protein sequence ID" value="GFT19947.1"/>
    <property type="molecule type" value="Genomic_DNA"/>
</dbReference>
<dbReference type="Proteomes" id="UP000887013">
    <property type="component" value="Unassembled WGS sequence"/>
</dbReference>
<keyword evidence="3" id="KW-1185">Reference proteome</keyword>
<reference evidence="2" key="1">
    <citation type="submission" date="2020-08" db="EMBL/GenBank/DDBJ databases">
        <title>Multicomponent nature underlies the extraordinary mechanical properties of spider dragline silk.</title>
        <authorList>
            <person name="Kono N."/>
            <person name="Nakamura H."/>
            <person name="Mori M."/>
            <person name="Yoshida Y."/>
            <person name="Ohtoshi R."/>
            <person name="Malay A.D."/>
            <person name="Moran D.A.P."/>
            <person name="Tomita M."/>
            <person name="Numata K."/>
            <person name="Arakawa K."/>
        </authorList>
    </citation>
    <scope>NUCLEOTIDE SEQUENCE</scope>
</reference>
<accession>A0A8X6NLT5</accession>
<evidence type="ECO:0000256" key="1">
    <source>
        <dbReference type="SAM" id="MobiDB-lite"/>
    </source>
</evidence>
<dbReference type="AlphaFoldDB" id="A0A8X6NLT5"/>
<name>A0A8X6NLT5_NEPPI</name>
<proteinExistence type="predicted"/>
<evidence type="ECO:0000313" key="3">
    <source>
        <dbReference type="Proteomes" id="UP000887013"/>
    </source>
</evidence>
<protein>
    <submittedName>
        <fullName evidence="2">Uncharacterized protein</fullName>
    </submittedName>
</protein>